<protein>
    <submittedName>
        <fullName evidence="7">Anaerobic dehydrogenase, typically selenocysteine-containing</fullName>
    </submittedName>
</protein>
<reference evidence="7 8" key="1">
    <citation type="journal article" date="2005" name="Nucleic Acids Res.">
        <title>Genomic blueprint of Hahella chejuensis, a marine microbe producing an algicidal agent.</title>
        <authorList>
            <person name="Jeong H."/>
            <person name="Yim J.H."/>
            <person name="Lee C."/>
            <person name="Choi S.-H."/>
            <person name="Park Y.K."/>
            <person name="Yoon S.H."/>
            <person name="Hur C.-G."/>
            <person name="Kang H.-Y."/>
            <person name="Kim D."/>
            <person name="Lee H.H."/>
            <person name="Park K.H."/>
            <person name="Park S.-H."/>
            <person name="Park H.-S."/>
            <person name="Lee H.K."/>
            <person name="Oh T.K."/>
            <person name="Kim J.F."/>
        </authorList>
    </citation>
    <scope>NUCLEOTIDE SEQUENCE [LARGE SCALE GENOMIC DNA]</scope>
    <source>
        <strain evidence="7 8">KCTC 2396</strain>
    </source>
</reference>
<dbReference type="InterPro" id="IPR006657">
    <property type="entry name" value="MoPterin_dinucl-bd_dom"/>
</dbReference>
<organism evidence="7 8">
    <name type="scientific">Hahella chejuensis (strain KCTC 2396)</name>
    <dbReference type="NCBI Taxonomy" id="349521"/>
    <lineage>
        <taxon>Bacteria</taxon>
        <taxon>Pseudomonadati</taxon>
        <taxon>Pseudomonadota</taxon>
        <taxon>Gammaproteobacteria</taxon>
        <taxon>Oceanospirillales</taxon>
        <taxon>Hahellaceae</taxon>
        <taxon>Hahella</taxon>
    </lineage>
</organism>
<dbReference type="HOGENOM" id="CLU_000422_13_3_6"/>
<dbReference type="SUPFAM" id="SSF53706">
    <property type="entry name" value="Formate dehydrogenase/DMSO reductase, domains 1-3"/>
    <property type="match status" value="1"/>
</dbReference>
<evidence type="ECO:0000256" key="5">
    <source>
        <dbReference type="SAM" id="MobiDB-lite"/>
    </source>
</evidence>
<feature type="compositionally biased region" description="Polar residues" evidence="5">
    <location>
        <begin position="773"/>
        <end position="782"/>
    </location>
</feature>
<keyword evidence="4" id="KW-0411">Iron-sulfur</keyword>
<dbReference type="GO" id="GO:0043546">
    <property type="term" value="F:molybdopterin cofactor binding"/>
    <property type="evidence" value="ECO:0007669"/>
    <property type="project" value="InterPro"/>
</dbReference>
<feature type="domain" description="4Fe-4S Mo/W bis-MGD-type" evidence="6">
    <location>
        <begin position="12"/>
        <end position="68"/>
    </location>
</feature>
<dbReference type="PANTHER" id="PTHR43742">
    <property type="entry name" value="TRIMETHYLAMINE-N-OXIDE REDUCTASE"/>
    <property type="match status" value="1"/>
</dbReference>
<dbReference type="OrthoDB" id="9815647at2"/>
<dbReference type="RefSeq" id="WP_011400330.1">
    <property type="nucleotide sequence ID" value="NC_007645.1"/>
</dbReference>
<keyword evidence="2" id="KW-0479">Metal-binding</keyword>
<dbReference type="SUPFAM" id="SSF50692">
    <property type="entry name" value="ADC-like"/>
    <property type="match status" value="1"/>
</dbReference>
<evidence type="ECO:0000313" key="7">
    <source>
        <dbReference type="EMBL" id="ABC33278.1"/>
    </source>
</evidence>
<dbReference type="PROSITE" id="PS51669">
    <property type="entry name" value="4FE4S_MOW_BIS_MGD"/>
    <property type="match status" value="1"/>
</dbReference>
<dbReference type="Gene3D" id="3.40.228.10">
    <property type="entry name" value="Dimethylsulfoxide Reductase, domain 2"/>
    <property type="match status" value="1"/>
</dbReference>
<evidence type="ECO:0000259" key="6">
    <source>
        <dbReference type="PROSITE" id="PS51669"/>
    </source>
</evidence>
<dbReference type="PANTHER" id="PTHR43742:SF2">
    <property type="entry name" value="ASSIMILATORY NITRATE REDUCTASE CATALYTIC SUBUNIT"/>
    <property type="match status" value="1"/>
</dbReference>
<sequence length="782" mass="86566">MTVNTGAEIESREVHFRNCTLCEAMCGLRIESHGDEVISIKGDAEDPFSEGFICPKAVALQDLQNDPDRLRQPLRRTADGWEEISWSEALDYTAQRLIQVREEHGRNALGVYLGNPNVHDHGNTLFILPFLRALATRKRFSATSLDQLPHMLANLTMFGNQGLFPVPDIDRCDLFVCIGGNPLASNGSLMSAGGVERRLKAIRERGGKVITIDPRKAETAKVADEHIFIRPGTDVLLLLATIHTLFDEDLINLGHLSDIIDDVELLRLAGEAYPADRVAQATGVAAEDIRRLARALAQTRQAVLYGRMGVSVQRYGGLCVWLIYCINILTGHLDRRGGLMFTQPAIDLPAIGAMSGHKGHFDRYRSSVRGLPEFGGELPASTLAEEILTEGPEQIKAMVVVAGNPVLSSPNGGRLDEAFSSLEFMVSIDMYVTETSRHADIILPPAGPLQRSHIDIVFATLAVRNTVKYSPPLFAKEENELHDWEIFLELSRRLSSRDLRSSIEAEIKYKLLKRLGPDGLADIYLQLGPYGRDLPASERWSGYLEIALQALHPGHPLRQLWKQGPLSEENRDLPKGLSIKTLLQHPHGVDLGPLRPCLPQRLFTKDKRINLAPKIYLSDLSRVKALLSENMEEGLLLIGRRHVRSNNSWLHNSHRLVKGKNRCTLLMHPRDASRYGVRDGEDAEVRSRVGVVVLPVEVTEDMMPGVVSIPHGWGHKRSGVSWRTASEHGGVSVNDLTDELWVDPLSGNAALNGVPVTVKSAASRKDKRRRGETLTQDGSVAI</sequence>
<dbReference type="InterPro" id="IPR050612">
    <property type="entry name" value="Prok_Mopterin_Oxidored"/>
</dbReference>
<feature type="region of interest" description="Disordered" evidence="5">
    <location>
        <begin position="760"/>
        <end position="782"/>
    </location>
</feature>
<name>Q2S7U6_HAHCH</name>
<gene>
    <name evidence="7" type="ordered locus">HCH_06645</name>
</gene>
<accession>Q2S7U6</accession>
<comment type="similarity">
    <text evidence="1">Belongs to the prokaryotic molybdopterin-containing oxidoreductase family.</text>
</comment>
<dbReference type="GO" id="GO:0046872">
    <property type="term" value="F:metal ion binding"/>
    <property type="evidence" value="ECO:0007669"/>
    <property type="project" value="UniProtKB-KW"/>
</dbReference>
<dbReference type="Proteomes" id="UP000000238">
    <property type="component" value="Chromosome"/>
</dbReference>
<dbReference type="EMBL" id="CP000155">
    <property type="protein sequence ID" value="ABC33278.1"/>
    <property type="molecule type" value="Genomic_DNA"/>
</dbReference>
<dbReference type="InterPro" id="IPR006963">
    <property type="entry name" value="Mopterin_OxRdtase_4Fe-4S_dom"/>
</dbReference>
<dbReference type="GO" id="GO:0016491">
    <property type="term" value="F:oxidoreductase activity"/>
    <property type="evidence" value="ECO:0007669"/>
    <property type="project" value="InterPro"/>
</dbReference>
<dbReference type="Gene3D" id="2.40.40.20">
    <property type="match status" value="1"/>
</dbReference>
<dbReference type="eggNOG" id="COG0243">
    <property type="taxonomic scope" value="Bacteria"/>
</dbReference>
<dbReference type="SMART" id="SM00926">
    <property type="entry name" value="Molybdop_Fe4S4"/>
    <property type="match status" value="1"/>
</dbReference>
<dbReference type="Pfam" id="PF00384">
    <property type="entry name" value="Molybdopterin"/>
    <property type="match status" value="1"/>
</dbReference>
<dbReference type="STRING" id="349521.HCH_06645"/>
<dbReference type="InterPro" id="IPR009010">
    <property type="entry name" value="Asp_de-COase-like_dom_sf"/>
</dbReference>
<dbReference type="KEGG" id="hch:HCH_06645"/>
<evidence type="ECO:0000256" key="1">
    <source>
        <dbReference type="ARBA" id="ARBA00010312"/>
    </source>
</evidence>
<dbReference type="CDD" id="cd02782">
    <property type="entry name" value="MopB_CT_1"/>
    <property type="match status" value="1"/>
</dbReference>
<evidence type="ECO:0000256" key="3">
    <source>
        <dbReference type="ARBA" id="ARBA00023004"/>
    </source>
</evidence>
<keyword evidence="3" id="KW-0408">Iron</keyword>
<evidence type="ECO:0000256" key="4">
    <source>
        <dbReference type="ARBA" id="ARBA00023014"/>
    </source>
</evidence>
<dbReference type="Gene3D" id="2.20.25.90">
    <property type="entry name" value="ADC-like domains"/>
    <property type="match status" value="1"/>
</dbReference>
<dbReference type="AlphaFoldDB" id="Q2S7U6"/>
<dbReference type="Gene3D" id="3.40.50.740">
    <property type="match status" value="1"/>
</dbReference>
<dbReference type="GO" id="GO:0051536">
    <property type="term" value="F:iron-sulfur cluster binding"/>
    <property type="evidence" value="ECO:0007669"/>
    <property type="project" value="UniProtKB-KW"/>
</dbReference>
<evidence type="ECO:0000256" key="2">
    <source>
        <dbReference type="ARBA" id="ARBA00022723"/>
    </source>
</evidence>
<dbReference type="Pfam" id="PF04879">
    <property type="entry name" value="Molybdop_Fe4S4"/>
    <property type="match status" value="1"/>
</dbReference>
<dbReference type="InterPro" id="IPR006656">
    <property type="entry name" value="Mopterin_OxRdtase"/>
</dbReference>
<proteinExistence type="inferred from homology"/>
<evidence type="ECO:0000313" key="8">
    <source>
        <dbReference type="Proteomes" id="UP000000238"/>
    </source>
</evidence>
<dbReference type="Pfam" id="PF01568">
    <property type="entry name" value="Molydop_binding"/>
    <property type="match status" value="1"/>
</dbReference>
<keyword evidence="8" id="KW-1185">Reference proteome</keyword>